<organism evidence="3 4">
    <name type="scientific">Anatilimnocola aggregata</name>
    <dbReference type="NCBI Taxonomy" id="2528021"/>
    <lineage>
        <taxon>Bacteria</taxon>
        <taxon>Pseudomonadati</taxon>
        <taxon>Planctomycetota</taxon>
        <taxon>Planctomycetia</taxon>
        <taxon>Pirellulales</taxon>
        <taxon>Pirellulaceae</taxon>
        <taxon>Anatilimnocola</taxon>
    </lineage>
</organism>
<dbReference type="Proteomes" id="UP000315017">
    <property type="component" value="Chromosome"/>
</dbReference>
<name>A0A517YJK4_9BACT</name>
<gene>
    <name evidence="3" type="ORF">ETAA8_55400</name>
</gene>
<dbReference type="RefSeq" id="WP_145095788.1">
    <property type="nucleotide sequence ID" value="NZ_CP036274.1"/>
</dbReference>
<proteinExistence type="predicted"/>
<sequence precursor="true">MNLPRMSAASFLVVTFVWCNLTATLLGQTNPTVERPVSIGRTLPEFGPVAKPTDLQETYNKAVEALRATGGLLVVPAEAWKQLKQHPAQQGLVRLPSSPAETKQWREGPGVTIITADEKQTIIHVPPLSGLRMEREMRLEDGDSVPHWGTHPMLQLKNDLIYGSVSYLDWIQTDVEKGLDRKFYVPTVRGLVPGQFINVHGHSGYGGGVTRANIKGLGYDADKKLHYFIADTSIDHKAGAIAHNKSNTGLIHMIQNSNADNQTYDVKVIRNQYAHGDTYIYYCDFNYMSNVHSAAGDENGNCFAAFIRSKDNNFRSSVDSFDPVASRLVFGNSASNIETLGNSRPLINLNPAKHITKGKVLIVPGRSEFDQPDAQMSIFEGKNYGTSLIKNPITNSTERKFGGLIRGDKDCPWDQSVVGRYFAVDDKSERTPKGNYRWYLITAFRQNGDGTKEIEIQRFWWGAKSAGSPTLYRNENYTWDGHERPLGYIIAPGAYVNDVSRAIVGGDRGGQRTLGLAPSSDQASNFAFEKGDKLEQAIGPDPFKPEAMRVWMWEDVPGQYPAAVLDVANHGAVSRYSVISVAGGPANLDDLAKRHEPKPAWDNIFVVNTAATVGMNLKADFANAAILFQQPNREQALKWHFGMPPKEDATAATSTGNARPMDAKPAPKEASLTVSRETGEFQLAGGGLNSGGAVSGVAGLSGDDRAAMNLRGKNLVVAGEATTLKVKFPRPEADGDYAVFLELSWLTERAVSDKTAEGFTVTFAKPAPANAKLDWMIVR</sequence>
<dbReference type="OrthoDB" id="10017671at2"/>
<accession>A0A517YJK4</accession>
<feature type="region of interest" description="Disordered" evidence="1">
    <location>
        <begin position="646"/>
        <end position="668"/>
    </location>
</feature>
<evidence type="ECO:0000256" key="2">
    <source>
        <dbReference type="SAM" id="SignalP"/>
    </source>
</evidence>
<protein>
    <submittedName>
        <fullName evidence="3">Uncharacterized protein</fullName>
    </submittedName>
</protein>
<keyword evidence="4" id="KW-1185">Reference proteome</keyword>
<evidence type="ECO:0000313" key="3">
    <source>
        <dbReference type="EMBL" id="QDU30400.1"/>
    </source>
</evidence>
<evidence type="ECO:0000256" key="1">
    <source>
        <dbReference type="SAM" id="MobiDB-lite"/>
    </source>
</evidence>
<keyword evidence="2" id="KW-0732">Signal</keyword>
<dbReference type="AlphaFoldDB" id="A0A517YJK4"/>
<feature type="chain" id="PRO_5021926918" evidence="2">
    <location>
        <begin position="20"/>
        <end position="779"/>
    </location>
</feature>
<reference evidence="3 4" key="1">
    <citation type="submission" date="2019-02" db="EMBL/GenBank/DDBJ databases">
        <title>Deep-cultivation of Planctomycetes and their phenomic and genomic characterization uncovers novel biology.</title>
        <authorList>
            <person name="Wiegand S."/>
            <person name="Jogler M."/>
            <person name="Boedeker C."/>
            <person name="Pinto D."/>
            <person name="Vollmers J."/>
            <person name="Rivas-Marin E."/>
            <person name="Kohn T."/>
            <person name="Peeters S.H."/>
            <person name="Heuer A."/>
            <person name="Rast P."/>
            <person name="Oberbeckmann S."/>
            <person name="Bunk B."/>
            <person name="Jeske O."/>
            <person name="Meyerdierks A."/>
            <person name="Storesund J.E."/>
            <person name="Kallscheuer N."/>
            <person name="Luecker S."/>
            <person name="Lage O.M."/>
            <person name="Pohl T."/>
            <person name="Merkel B.J."/>
            <person name="Hornburger P."/>
            <person name="Mueller R.-W."/>
            <person name="Bruemmer F."/>
            <person name="Labrenz M."/>
            <person name="Spormann A.M."/>
            <person name="Op den Camp H."/>
            <person name="Overmann J."/>
            <person name="Amann R."/>
            <person name="Jetten M.S.M."/>
            <person name="Mascher T."/>
            <person name="Medema M.H."/>
            <person name="Devos D.P."/>
            <person name="Kaster A.-K."/>
            <person name="Ovreas L."/>
            <person name="Rohde M."/>
            <person name="Galperin M.Y."/>
            <person name="Jogler C."/>
        </authorList>
    </citation>
    <scope>NUCLEOTIDE SEQUENCE [LARGE SCALE GENOMIC DNA]</scope>
    <source>
        <strain evidence="3 4">ETA_A8</strain>
    </source>
</reference>
<dbReference type="KEGG" id="aagg:ETAA8_55400"/>
<evidence type="ECO:0000313" key="4">
    <source>
        <dbReference type="Proteomes" id="UP000315017"/>
    </source>
</evidence>
<feature type="signal peptide" evidence="2">
    <location>
        <begin position="1"/>
        <end position="19"/>
    </location>
</feature>
<dbReference type="EMBL" id="CP036274">
    <property type="protein sequence ID" value="QDU30400.1"/>
    <property type="molecule type" value="Genomic_DNA"/>
</dbReference>